<protein>
    <submittedName>
        <fullName evidence="2">Uncharacterized protein</fullName>
    </submittedName>
</protein>
<organism evidence="2 3">
    <name type="scientific">Falsarthrobacter nasiphocae</name>
    <dbReference type="NCBI Taxonomy" id="189863"/>
    <lineage>
        <taxon>Bacteria</taxon>
        <taxon>Bacillati</taxon>
        <taxon>Actinomycetota</taxon>
        <taxon>Actinomycetes</taxon>
        <taxon>Micrococcales</taxon>
        <taxon>Micrococcaceae</taxon>
        <taxon>Falsarthrobacter</taxon>
    </lineage>
</organism>
<dbReference type="Proteomes" id="UP001247307">
    <property type="component" value="Unassembled WGS sequence"/>
</dbReference>
<keyword evidence="3" id="KW-1185">Reference proteome</keyword>
<evidence type="ECO:0000313" key="3">
    <source>
        <dbReference type="Proteomes" id="UP001247307"/>
    </source>
</evidence>
<keyword evidence="1" id="KW-1133">Transmembrane helix</keyword>
<dbReference type="RefSeq" id="WP_309849060.1">
    <property type="nucleotide sequence ID" value="NZ_BAAAIU010000004.1"/>
</dbReference>
<evidence type="ECO:0000313" key="2">
    <source>
        <dbReference type="EMBL" id="MDR6891354.1"/>
    </source>
</evidence>
<gene>
    <name evidence="2" type="ORF">J2S35_000294</name>
</gene>
<dbReference type="EMBL" id="JAVDUI010000001">
    <property type="protein sequence ID" value="MDR6891354.1"/>
    <property type="molecule type" value="Genomic_DNA"/>
</dbReference>
<keyword evidence="1" id="KW-0812">Transmembrane</keyword>
<sequence length="126" mass="13438">MNKASFLAVSAGVIIAASTVHLWTKWPLFGVTALTFSCMALTAAAIAVRPGKRIGIQARRLVDRYADSTSSAAQVEAQIILDKANAITFREDDLRARALWVSRGFAALSIASVALTVAFTAEVLRS</sequence>
<feature type="transmembrane region" description="Helical" evidence="1">
    <location>
        <begin position="26"/>
        <end position="48"/>
    </location>
</feature>
<keyword evidence="1" id="KW-0472">Membrane</keyword>
<reference evidence="2" key="1">
    <citation type="submission" date="2023-07" db="EMBL/GenBank/DDBJ databases">
        <title>Sequencing the genomes of 1000 actinobacteria strains.</title>
        <authorList>
            <person name="Klenk H.-P."/>
        </authorList>
    </citation>
    <scope>NUCLEOTIDE SEQUENCE</scope>
    <source>
        <strain evidence="2">DSM 13988</strain>
    </source>
</reference>
<evidence type="ECO:0000256" key="1">
    <source>
        <dbReference type="SAM" id="Phobius"/>
    </source>
</evidence>
<proteinExistence type="predicted"/>
<name>A0AAE4C6C7_9MICC</name>
<comment type="caution">
    <text evidence="2">The sequence shown here is derived from an EMBL/GenBank/DDBJ whole genome shotgun (WGS) entry which is preliminary data.</text>
</comment>
<dbReference type="AlphaFoldDB" id="A0AAE4C6C7"/>
<feature type="transmembrane region" description="Helical" evidence="1">
    <location>
        <begin position="100"/>
        <end position="121"/>
    </location>
</feature>
<accession>A0AAE4C6C7</accession>